<dbReference type="Gene3D" id="2.60.120.260">
    <property type="entry name" value="Galactose-binding domain-like"/>
    <property type="match status" value="2"/>
</dbReference>
<dbReference type="Proteomes" id="UP000807469">
    <property type="component" value="Unassembled WGS sequence"/>
</dbReference>
<dbReference type="SUPFAM" id="SSF51182">
    <property type="entry name" value="RmlC-like cupins"/>
    <property type="match status" value="1"/>
</dbReference>
<dbReference type="Gene3D" id="2.60.120.480">
    <property type="entry name" value="Ureidoglycolate hydrolase"/>
    <property type="match status" value="1"/>
</dbReference>
<evidence type="ECO:0000256" key="2">
    <source>
        <dbReference type="ARBA" id="ARBA00011738"/>
    </source>
</evidence>
<dbReference type="PANTHER" id="PTHR12045:SF3">
    <property type="entry name" value="INACTIVE ALLANTOICASE-RELATED"/>
    <property type="match status" value="1"/>
</dbReference>
<evidence type="ECO:0000256" key="6">
    <source>
        <dbReference type="ARBA" id="ARBA00047684"/>
    </source>
</evidence>
<dbReference type="OrthoDB" id="10266039at2759"/>
<dbReference type="GO" id="GO:0006144">
    <property type="term" value="P:purine nucleobase metabolic process"/>
    <property type="evidence" value="ECO:0007669"/>
    <property type="project" value="UniProtKB-KW"/>
</dbReference>
<dbReference type="InterPro" id="IPR011051">
    <property type="entry name" value="RmlC_Cupin_sf"/>
</dbReference>
<dbReference type="Pfam" id="PF03561">
    <property type="entry name" value="Allantoicase"/>
    <property type="match status" value="2"/>
</dbReference>
<keyword evidence="5" id="KW-0456">Lyase</keyword>
<dbReference type="Pfam" id="PF04115">
    <property type="entry name" value="Ureidogly_lyase"/>
    <property type="match status" value="1"/>
</dbReference>
<evidence type="ECO:0000256" key="3">
    <source>
        <dbReference type="ARBA" id="ARBA00022631"/>
    </source>
</evidence>
<dbReference type="NCBIfam" id="TIGR02961">
    <property type="entry name" value="allantoicase"/>
    <property type="match status" value="1"/>
</dbReference>
<comment type="subunit">
    <text evidence="2">Homodimer.</text>
</comment>
<comment type="similarity">
    <text evidence="1">Belongs to the allantoicase family.</text>
</comment>
<dbReference type="InterPro" id="IPR015908">
    <property type="entry name" value="Allantoicase_dom"/>
</dbReference>
<sequence length="559" mass="61311">MSYERIALESFKDHFASLTELSSVALGGRIVGVSDEFFAEAYHLLEVGPAPSMKGQFGPNGALFSGWETRRHNPGYDWCIIQLGTSGSVQGFDVDTANFNGNEAPAVSIHALHSLDLKDPSHDDVRWVEILPRADLGPDSRHLFKIAETECVNYVKIHMYPDGGIARFRAYGSVIPVHPTSESEAFDVAHVFAGGRVLRVSDQHFGVGSNLILPGRGINMGDGWETKRSRTKGHTDWVIMQLGAPAELEQVEIDTNHFLGNFPESCEIHAMYANEEFDWSSDLPNPSNWSLILPRTKLGPHRQHYFELDNVEGRTYTHVKVTIHPDGGMKRVRIIGRKVRSAPPPLSAASEAMVPSSPKSTHHSQIVTVPVLPVTSEAFAPFGQVIQAYNSAPETIKTTPANGGTARKFHKLSLLNSFYPMETGATTGISIYRCEPLKDISEGVTILKTLERHPFTSQAFIPMGRGTGEGLADPGDRYLVVVAHNGSDEKPDMKSLKAFIATAGQGISYNAGIWHQPMTVLDKRLDFACMETQIGDGSAMDCEILDLDNSSSYVLKIDL</sequence>
<evidence type="ECO:0000313" key="9">
    <source>
        <dbReference type="EMBL" id="KAF9482161.1"/>
    </source>
</evidence>
<dbReference type="InterPro" id="IPR008979">
    <property type="entry name" value="Galactose-bd-like_sf"/>
</dbReference>
<dbReference type="EMBL" id="MU155169">
    <property type="protein sequence ID" value="KAF9482161.1"/>
    <property type="molecule type" value="Genomic_DNA"/>
</dbReference>
<comment type="caution">
    <text evidence="9">The sequence shown here is derived from an EMBL/GenBank/DDBJ whole genome shotgun (WGS) entry which is preliminary data.</text>
</comment>
<dbReference type="HAMAP" id="MF_00813">
    <property type="entry name" value="Allantoicase"/>
    <property type="match status" value="1"/>
</dbReference>
<dbReference type="PANTHER" id="PTHR12045">
    <property type="entry name" value="ALLANTOICASE"/>
    <property type="match status" value="1"/>
</dbReference>
<organism evidence="9 10">
    <name type="scientific">Pholiota conissans</name>
    <dbReference type="NCBI Taxonomy" id="109636"/>
    <lineage>
        <taxon>Eukaryota</taxon>
        <taxon>Fungi</taxon>
        <taxon>Dikarya</taxon>
        <taxon>Basidiomycota</taxon>
        <taxon>Agaricomycotina</taxon>
        <taxon>Agaricomycetes</taxon>
        <taxon>Agaricomycetidae</taxon>
        <taxon>Agaricales</taxon>
        <taxon>Agaricineae</taxon>
        <taxon>Strophariaceae</taxon>
        <taxon>Pholiota</taxon>
    </lineage>
</organism>
<feature type="domain" description="Allantoicase" evidence="8">
    <location>
        <begin position="27"/>
        <end position="174"/>
    </location>
</feature>
<evidence type="ECO:0000256" key="1">
    <source>
        <dbReference type="ARBA" id="ARBA00009242"/>
    </source>
</evidence>
<name>A0A9P5ZA01_9AGAR</name>
<feature type="region of interest" description="Disordered" evidence="7">
    <location>
        <begin position="342"/>
        <end position="361"/>
    </location>
</feature>
<dbReference type="InterPro" id="IPR005164">
    <property type="entry name" value="Allantoicase"/>
</dbReference>
<gene>
    <name evidence="9" type="ORF">BDN70DRAFT_875462</name>
</gene>
<keyword evidence="10" id="KW-1185">Reference proteome</keyword>
<dbReference type="AlphaFoldDB" id="A0A9P5ZA01"/>
<dbReference type="GO" id="GO:0004037">
    <property type="term" value="F:allantoicase activity"/>
    <property type="evidence" value="ECO:0007669"/>
    <property type="project" value="InterPro"/>
</dbReference>
<dbReference type="InterPro" id="IPR024060">
    <property type="entry name" value="Ureidoglycolate_lyase_dom_sf"/>
</dbReference>
<proteinExistence type="inferred from homology"/>
<protein>
    <submittedName>
        <fullName evidence="9">Allantoicase</fullName>
    </submittedName>
</protein>
<evidence type="ECO:0000256" key="7">
    <source>
        <dbReference type="SAM" id="MobiDB-lite"/>
    </source>
</evidence>
<evidence type="ECO:0000259" key="8">
    <source>
        <dbReference type="Pfam" id="PF03561"/>
    </source>
</evidence>
<accession>A0A9P5ZA01</accession>
<dbReference type="InterPro" id="IPR047233">
    <property type="entry name" value="UAH_cupin"/>
</dbReference>
<reference evidence="9" key="1">
    <citation type="submission" date="2020-11" db="EMBL/GenBank/DDBJ databases">
        <authorList>
            <consortium name="DOE Joint Genome Institute"/>
            <person name="Ahrendt S."/>
            <person name="Riley R."/>
            <person name="Andreopoulos W."/>
            <person name="Labutti K."/>
            <person name="Pangilinan J."/>
            <person name="Ruiz-Duenas F.J."/>
            <person name="Barrasa J.M."/>
            <person name="Sanchez-Garcia M."/>
            <person name="Camarero S."/>
            <person name="Miyauchi S."/>
            <person name="Serrano A."/>
            <person name="Linde D."/>
            <person name="Babiker R."/>
            <person name="Drula E."/>
            <person name="Ayuso-Fernandez I."/>
            <person name="Pacheco R."/>
            <person name="Padilla G."/>
            <person name="Ferreira P."/>
            <person name="Barriuso J."/>
            <person name="Kellner H."/>
            <person name="Castanera R."/>
            <person name="Alfaro M."/>
            <person name="Ramirez L."/>
            <person name="Pisabarro A.G."/>
            <person name="Kuo A."/>
            <person name="Tritt A."/>
            <person name="Lipzen A."/>
            <person name="He G."/>
            <person name="Yan M."/>
            <person name="Ng V."/>
            <person name="Cullen D."/>
            <person name="Martin F."/>
            <person name="Rosso M.-N."/>
            <person name="Henrissat B."/>
            <person name="Hibbett D."/>
            <person name="Martinez A.T."/>
            <person name="Grigoriev I.V."/>
        </authorList>
    </citation>
    <scope>NUCLEOTIDE SEQUENCE</scope>
    <source>
        <strain evidence="9">CIRM-BRFM 674</strain>
    </source>
</reference>
<dbReference type="GO" id="GO:0000256">
    <property type="term" value="P:allantoin catabolic process"/>
    <property type="evidence" value="ECO:0007669"/>
    <property type="project" value="InterPro"/>
</dbReference>
<dbReference type="GO" id="GO:0050385">
    <property type="term" value="F:ureidoglycolate lyase activity"/>
    <property type="evidence" value="ECO:0007669"/>
    <property type="project" value="UniProtKB-EC"/>
</dbReference>
<dbReference type="CDD" id="cd20298">
    <property type="entry name" value="cupin_UAH"/>
    <property type="match status" value="1"/>
</dbReference>
<evidence type="ECO:0000313" key="10">
    <source>
        <dbReference type="Proteomes" id="UP000807469"/>
    </source>
</evidence>
<comment type="catalytic activity">
    <reaction evidence="6">
        <text>(S)-ureidoglycolate = urea + glyoxylate</text>
        <dbReference type="Rhea" id="RHEA:11304"/>
        <dbReference type="ChEBI" id="CHEBI:16199"/>
        <dbReference type="ChEBI" id="CHEBI:36655"/>
        <dbReference type="ChEBI" id="CHEBI:57296"/>
        <dbReference type="EC" id="4.3.2.3"/>
    </reaction>
</comment>
<dbReference type="FunFam" id="2.60.120.260:FF:000059">
    <property type="entry name" value="Probable allantoicase"/>
    <property type="match status" value="1"/>
</dbReference>
<keyword evidence="4" id="KW-0378">Hydrolase</keyword>
<dbReference type="InterPro" id="IPR007247">
    <property type="entry name" value="Ureidogly_lyase"/>
</dbReference>
<keyword evidence="3" id="KW-0659">Purine metabolism</keyword>
<evidence type="ECO:0000256" key="5">
    <source>
        <dbReference type="ARBA" id="ARBA00023239"/>
    </source>
</evidence>
<feature type="domain" description="Allantoicase" evidence="8">
    <location>
        <begin position="194"/>
        <end position="338"/>
    </location>
</feature>
<evidence type="ECO:0000256" key="4">
    <source>
        <dbReference type="ARBA" id="ARBA00022801"/>
    </source>
</evidence>
<dbReference type="SUPFAM" id="SSF49785">
    <property type="entry name" value="Galactose-binding domain-like"/>
    <property type="match status" value="2"/>
</dbReference>
<dbReference type="GO" id="GO:0004848">
    <property type="term" value="F:ureidoglycolate hydrolase activity"/>
    <property type="evidence" value="ECO:0007669"/>
    <property type="project" value="InterPro"/>
</dbReference>